<dbReference type="CDD" id="cd00118">
    <property type="entry name" value="LysM"/>
    <property type="match status" value="1"/>
</dbReference>
<organism evidence="3 4">
    <name type="scientific">Cryomyces antarcticus</name>
    <dbReference type="NCBI Taxonomy" id="329879"/>
    <lineage>
        <taxon>Eukaryota</taxon>
        <taxon>Fungi</taxon>
        <taxon>Dikarya</taxon>
        <taxon>Ascomycota</taxon>
        <taxon>Pezizomycotina</taxon>
        <taxon>Dothideomycetes</taxon>
        <taxon>Dothideomycetes incertae sedis</taxon>
        <taxon>Cryomyces</taxon>
    </lineage>
</organism>
<feature type="region of interest" description="Disordered" evidence="1">
    <location>
        <begin position="65"/>
        <end position="120"/>
    </location>
</feature>
<dbReference type="CDD" id="cd14273">
    <property type="entry name" value="UBA_TAP-C_like"/>
    <property type="match status" value="1"/>
</dbReference>
<dbReference type="PROSITE" id="PS51782">
    <property type="entry name" value="LYSM"/>
    <property type="match status" value="1"/>
</dbReference>
<evidence type="ECO:0000313" key="4">
    <source>
        <dbReference type="Proteomes" id="UP001357485"/>
    </source>
</evidence>
<accession>A0ABR0M941</accession>
<dbReference type="Proteomes" id="UP001357485">
    <property type="component" value="Unassembled WGS sequence"/>
</dbReference>
<dbReference type="InterPro" id="IPR036779">
    <property type="entry name" value="LysM_dom_sf"/>
</dbReference>
<evidence type="ECO:0000256" key="1">
    <source>
        <dbReference type="SAM" id="MobiDB-lite"/>
    </source>
</evidence>
<dbReference type="Gene3D" id="3.10.350.10">
    <property type="entry name" value="LysM domain"/>
    <property type="match status" value="1"/>
</dbReference>
<reference evidence="3 4" key="1">
    <citation type="submission" date="2023-08" db="EMBL/GenBank/DDBJ databases">
        <title>Black Yeasts Isolated from many extreme environments.</title>
        <authorList>
            <person name="Coleine C."/>
            <person name="Stajich J.E."/>
            <person name="Selbmann L."/>
        </authorList>
    </citation>
    <scope>NUCLEOTIDE SEQUENCE [LARGE SCALE GENOMIC DNA]</scope>
    <source>
        <strain evidence="3 4">CCFEE 536</strain>
    </source>
</reference>
<feature type="compositionally biased region" description="Polar residues" evidence="1">
    <location>
        <begin position="105"/>
        <end position="119"/>
    </location>
</feature>
<keyword evidence="4" id="KW-1185">Reference proteome</keyword>
<dbReference type="EMBL" id="JAVRRA010000001">
    <property type="protein sequence ID" value="KAK5297050.1"/>
    <property type="molecule type" value="Genomic_DNA"/>
</dbReference>
<proteinExistence type="predicted"/>
<dbReference type="Pfam" id="PF01476">
    <property type="entry name" value="LysM"/>
    <property type="match status" value="1"/>
</dbReference>
<feature type="compositionally biased region" description="Basic and acidic residues" evidence="1">
    <location>
        <begin position="89"/>
        <end position="100"/>
    </location>
</feature>
<comment type="caution">
    <text evidence="3">The sequence shown here is derived from an EMBL/GenBank/DDBJ whole genome shotgun (WGS) entry which is preliminary data.</text>
</comment>
<dbReference type="InterPro" id="IPR018392">
    <property type="entry name" value="LysM"/>
</dbReference>
<gene>
    <name evidence="3" type="ORF">LTR16_000067</name>
</gene>
<dbReference type="InterPro" id="IPR045030">
    <property type="entry name" value="LYSM1-4"/>
</dbReference>
<dbReference type="PANTHER" id="PTHR20932">
    <property type="entry name" value="LYSM AND PUTATIVE PEPTIDOGLYCAN-BINDING DOMAIN-CONTAINING PROTEIN"/>
    <property type="match status" value="1"/>
</dbReference>
<dbReference type="PANTHER" id="PTHR20932:SF31">
    <property type="entry name" value="RING-TYPE DOMAIN-CONTAINING PROTEIN"/>
    <property type="match status" value="1"/>
</dbReference>
<protein>
    <recommendedName>
        <fullName evidence="2">LysM domain-containing protein</fullName>
    </recommendedName>
</protein>
<evidence type="ECO:0000313" key="3">
    <source>
        <dbReference type="EMBL" id="KAK5297050.1"/>
    </source>
</evidence>
<sequence length="298" mass="33253">MSTSTEACCTCASLLHTYDAKTEKPIIPIRRLSCCNRQICSRCIASNSRFSTYCPYCQISTEPSPLPQGLRDPPAYSPPSSPRPHRRERSADRETEHEIDPPAYTTYNSQASSSLSEKPSTPAPDVLHFIDASSDSIASLSLRYGVPANALRTTNNLYSDHLLAARRTILIPGQFYKGGVSLSPRPIEGEGEELRKAKIRKWMVACKVAEYDVALLYLQQAEYNLDEAIEAFKEDEEWEKEHPLVGSGKGKKAQEGDFQPFVLGCPFDMSELRYAVKAMLLRGGATRDKDFATYLQIE</sequence>
<name>A0ABR0M941_9PEZI</name>
<feature type="domain" description="LysM" evidence="2">
    <location>
        <begin position="127"/>
        <end position="171"/>
    </location>
</feature>
<evidence type="ECO:0000259" key="2">
    <source>
        <dbReference type="PROSITE" id="PS51782"/>
    </source>
</evidence>